<accession>A0A7Z7FBY3</accession>
<reference evidence="3 4" key="1">
    <citation type="submission" date="2016-10" db="EMBL/GenBank/DDBJ databases">
        <authorList>
            <person name="Varghese N."/>
            <person name="Submissions S."/>
        </authorList>
    </citation>
    <scope>NUCLEOTIDE SEQUENCE [LARGE SCALE GENOMIC DNA]</scope>
    <source>
        <strain evidence="3 4">PL 12/M</strain>
    </source>
</reference>
<feature type="domain" description="Archaeal Type IV pilin N-terminal" evidence="2">
    <location>
        <begin position="14"/>
        <end position="98"/>
    </location>
</feature>
<dbReference type="InterPro" id="IPR012859">
    <property type="entry name" value="Pilin_N_archaeal"/>
</dbReference>
<comment type="caution">
    <text evidence="3">The sequence shown here is derived from an EMBL/GenBank/DDBJ whole genome shotgun (WGS) entry which is preliminary data.</text>
</comment>
<keyword evidence="1" id="KW-1133">Transmembrane helix</keyword>
<organism evidence="3 4">
    <name type="scientific">Methanolobus vulcani</name>
    <dbReference type="NCBI Taxonomy" id="38026"/>
    <lineage>
        <taxon>Archaea</taxon>
        <taxon>Methanobacteriati</taxon>
        <taxon>Methanobacteriota</taxon>
        <taxon>Stenosarchaea group</taxon>
        <taxon>Methanomicrobia</taxon>
        <taxon>Methanosarcinales</taxon>
        <taxon>Methanosarcinaceae</taxon>
        <taxon>Methanolobus</taxon>
    </lineage>
</organism>
<gene>
    <name evidence="3" type="ORF">SAMN04488589_0535</name>
</gene>
<sequence length="213" mass="22437">MVEKNFMILNDGGGTSPILGVVLMLLLTIVLAGVTVSAVYSDDLSTSLSSAPMSGIKAESEGSIGYHVGFAKNFIYLEHTGGEPLFIDSTKIIITGDGNSYTPVCIGGVGGYLNGDVFISYNNLLFDGKISAYASRNSALLDGVWSPGEKLILNGKDSIDGTSASSVSVSVNGNTNTSNNYGLKENSMITIKVFDIKTQRLISECECKVIPVE</sequence>
<evidence type="ECO:0000256" key="1">
    <source>
        <dbReference type="SAM" id="Phobius"/>
    </source>
</evidence>
<dbReference type="Pfam" id="PF07790">
    <property type="entry name" value="Pilin_N"/>
    <property type="match status" value="1"/>
</dbReference>
<evidence type="ECO:0000259" key="2">
    <source>
        <dbReference type="Pfam" id="PF07790"/>
    </source>
</evidence>
<keyword evidence="4" id="KW-1185">Reference proteome</keyword>
<dbReference type="AlphaFoldDB" id="A0A7Z7FBY3"/>
<keyword evidence="1" id="KW-0812">Transmembrane</keyword>
<evidence type="ECO:0000313" key="3">
    <source>
        <dbReference type="EMBL" id="SDF44292.1"/>
    </source>
</evidence>
<dbReference type="Proteomes" id="UP000199259">
    <property type="component" value="Unassembled WGS sequence"/>
</dbReference>
<proteinExistence type="predicted"/>
<keyword evidence="1" id="KW-0472">Membrane</keyword>
<protein>
    <recommendedName>
        <fullName evidence="2">Archaeal Type IV pilin N-terminal domain-containing protein</fullName>
    </recommendedName>
</protein>
<name>A0A7Z7FBY3_9EURY</name>
<evidence type="ECO:0000313" key="4">
    <source>
        <dbReference type="Proteomes" id="UP000199259"/>
    </source>
</evidence>
<dbReference type="EMBL" id="FNCA01000002">
    <property type="protein sequence ID" value="SDF44292.1"/>
    <property type="molecule type" value="Genomic_DNA"/>
</dbReference>
<feature type="transmembrane region" description="Helical" evidence="1">
    <location>
        <begin position="20"/>
        <end position="40"/>
    </location>
</feature>